<evidence type="ECO:0000313" key="2">
    <source>
        <dbReference type="EMBL" id="VTR61254.1"/>
    </source>
</evidence>
<dbReference type="AlphaFoldDB" id="A0A4U9WNM2"/>
<organism evidence="2">
    <name type="scientific">Serratia fonticola</name>
    <dbReference type="NCBI Taxonomy" id="47917"/>
    <lineage>
        <taxon>Bacteria</taxon>
        <taxon>Pseudomonadati</taxon>
        <taxon>Pseudomonadota</taxon>
        <taxon>Gammaproteobacteria</taxon>
        <taxon>Enterobacterales</taxon>
        <taxon>Yersiniaceae</taxon>
        <taxon>Serratia</taxon>
    </lineage>
</organism>
<keyword evidence="1" id="KW-0472">Membrane</keyword>
<evidence type="ECO:0000256" key="1">
    <source>
        <dbReference type="SAM" id="Phobius"/>
    </source>
</evidence>
<protein>
    <submittedName>
        <fullName evidence="2">Uncharacterized protein</fullName>
    </submittedName>
</protein>
<keyword evidence="1" id="KW-1133">Transmembrane helix</keyword>
<proteinExistence type="predicted"/>
<dbReference type="EMBL" id="CABEEZ010000168">
    <property type="protein sequence ID" value="VTR61254.1"/>
    <property type="molecule type" value="Genomic_DNA"/>
</dbReference>
<feature type="transmembrane region" description="Helical" evidence="1">
    <location>
        <begin position="12"/>
        <end position="32"/>
    </location>
</feature>
<keyword evidence="1" id="KW-0812">Transmembrane</keyword>
<gene>
    <name evidence="2" type="ORF">NCTC12965_08773</name>
</gene>
<name>A0A4U9WNM2_SERFO</name>
<accession>A0A4U9WNM2</accession>
<reference evidence="2" key="1">
    <citation type="submission" date="2019-05" db="EMBL/GenBank/DDBJ databases">
        <authorList>
            <consortium name="Pathogen Informatics"/>
        </authorList>
    </citation>
    <scope>NUCLEOTIDE SEQUENCE [LARGE SCALE GENOMIC DNA]</scope>
    <source>
        <strain evidence="2">NCTC12965</strain>
    </source>
</reference>
<sequence length="90" mass="10206">MGWLLENNHMASNIKTAFFLLGVATIVSPLAVGYISDKITSPKVILAVLYLLNGLKFLYYYIFSFNYGNINIVMGIVFLTEYYSIYDIFG</sequence>